<reference evidence="1 2" key="1">
    <citation type="submission" date="2017-04" db="EMBL/GenBank/DDBJ databases">
        <authorList>
            <person name="Afonso C.L."/>
            <person name="Miller P.J."/>
            <person name="Scott M.A."/>
            <person name="Spackman E."/>
            <person name="Goraichik I."/>
            <person name="Dimitrov K.M."/>
            <person name="Suarez D.L."/>
            <person name="Swayne D.E."/>
        </authorList>
    </citation>
    <scope>NUCLEOTIDE SEQUENCE [LARGE SCALE GENOMIC DNA]</scope>
    <source>
        <strain evidence="1 2">CGMCC 1.10972</strain>
    </source>
</reference>
<evidence type="ECO:0000313" key="2">
    <source>
        <dbReference type="Proteomes" id="UP000192656"/>
    </source>
</evidence>
<gene>
    <name evidence="1" type="ORF">SAMN06297251_103110</name>
</gene>
<evidence type="ECO:0000313" key="1">
    <source>
        <dbReference type="EMBL" id="SMC51557.1"/>
    </source>
</evidence>
<dbReference type="EMBL" id="FWXR01000003">
    <property type="protein sequence ID" value="SMC51557.1"/>
    <property type="molecule type" value="Genomic_DNA"/>
</dbReference>
<dbReference type="AlphaFoldDB" id="A0A1W1ZT41"/>
<keyword evidence="2" id="KW-1185">Reference proteome</keyword>
<proteinExistence type="predicted"/>
<dbReference type="STRING" id="937218.SAMN06297251_103110"/>
<organism evidence="1 2">
    <name type="scientific">Fulvimarina manganoxydans</name>
    <dbReference type="NCBI Taxonomy" id="937218"/>
    <lineage>
        <taxon>Bacteria</taxon>
        <taxon>Pseudomonadati</taxon>
        <taxon>Pseudomonadota</taxon>
        <taxon>Alphaproteobacteria</taxon>
        <taxon>Hyphomicrobiales</taxon>
        <taxon>Aurantimonadaceae</taxon>
        <taxon>Fulvimarina</taxon>
    </lineage>
</organism>
<sequence length="67" mass="7680">MRRLITRQAFRERLGGCGRTAFWKMEKNDPRFPRPVKVGDGLERFAEDEVDAFIEGLLAQRDAGRAA</sequence>
<accession>A0A1W1ZT41</accession>
<protein>
    <recommendedName>
        <fullName evidence="3">Transcriptional regulator, AlpA family</fullName>
    </recommendedName>
</protein>
<name>A0A1W1ZT41_9HYPH</name>
<dbReference type="Proteomes" id="UP000192656">
    <property type="component" value="Unassembled WGS sequence"/>
</dbReference>
<evidence type="ECO:0008006" key="3">
    <source>
        <dbReference type="Google" id="ProtNLM"/>
    </source>
</evidence>
<dbReference type="OrthoDB" id="9801242at2"/>
<dbReference type="RefSeq" id="WP_084408939.1">
    <property type="nucleotide sequence ID" value="NZ_FWXR01000003.1"/>
</dbReference>